<reference evidence="6" key="1">
    <citation type="journal article" date="2019" name="Int. J. Syst. Evol. Microbiol.">
        <title>The Global Catalogue of Microorganisms (GCM) 10K type strain sequencing project: providing services to taxonomists for standard genome sequencing and annotation.</title>
        <authorList>
            <consortium name="The Broad Institute Genomics Platform"/>
            <consortium name="The Broad Institute Genome Sequencing Center for Infectious Disease"/>
            <person name="Wu L."/>
            <person name="Ma J."/>
        </authorList>
    </citation>
    <scope>NUCLEOTIDE SEQUENCE [LARGE SCALE GENOMIC DNA]</scope>
    <source>
        <strain evidence="6">JCM 9373</strain>
    </source>
</reference>
<feature type="region of interest" description="Disordered" evidence="2">
    <location>
        <begin position="226"/>
        <end position="250"/>
    </location>
</feature>
<keyword evidence="3" id="KW-0472">Membrane</keyword>
<evidence type="ECO:0000256" key="3">
    <source>
        <dbReference type="SAM" id="Phobius"/>
    </source>
</evidence>
<keyword evidence="1" id="KW-0560">Oxidoreductase</keyword>
<protein>
    <recommendedName>
        <fullName evidence="4">Pyrroline-5-carboxylate reductase catalytic N-terminal domain-containing protein</fullName>
    </recommendedName>
</protein>
<dbReference type="InterPro" id="IPR028939">
    <property type="entry name" value="P5C_Rdtase_cat_N"/>
</dbReference>
<feature type="transmembrane region" description="Helical" evidence="3">
    <location>
        <begin position="15"/>
        <end position="36"/>
    </location>
</feature>
<dbReference type="Gene3D" id="3.40.50.720">
    <property type="entry name" value="NAD(P)-binding Rossmann-like Domain"/>
    <property type="match status" value="1"/>
</dbReference>
<comment type="caution">
    <text evidence="5">The sequence shown here is derived from an EMBL/GenBank/DDBJ whole genome shotgun (WGS) entry which is preliminary data.</text>
</comment>
<keyword evidence="6" id="KW-1185">Reference proteome</keyword>
<evidence type="ECO:0000259" key="4">
    <source>
        <dbReference type="Pfam" id="PF03807"/>
    </source>
</evidence>
<keyword evidence="3" id="KW-1133">Transmembrane helix</keyword>
<feature type="domain" description="Pyrroline-5-carboxylate reductase catalytic N-terminal" evidence="4">
    <location>
        <begin position="20"/>
        <end position="110"/>
    </location>
</feature>
<accession>A0ABP6MMQ4</accession>
<dbReference type="PANTHER" id="PTHR14239">
    <property type="entry name" value="DUDULIN-RELATED"/>
    <property type="match status" value="1"/>
</dbReference>
<gene>
    <name evidence="5" type="ORF">GCM10010466_08260</name>
</gene>
<sequence>MAGTRLPDTPYDDQGLPLALGVIGCGAMGAALAELFSARGFPVHLAGGRRRTAEALAARLPSAVAADPETVAAMARLLILATPVHASRTEVAPRIGHLLGGKVLVDVSNPLPSDLHGTGYHSAAELIADAFPKSPIVKGLNCVSARQVRAFARGGPPPTVPVTGDDREAKQCVTRLLRTAGFDVADAGPLRNSRWIEGLTELLRRIGQEEGLGDAVGFRLLRLGGEPPEDAWQDSRTSGPAFVPRKENRT</sequence>
<organism evidence="5 6">
    <name type="scientific">Planomonospora alba</name>
    <dbReference type="NCBI Taxonomy" id="161354"/>
    <lineage>
        <taxon>Bacteria</taxon>
        <taxon>Bacillati</taxon>
        <taxon>Actinomycetota</taxon>
        <taxon>Actinomycetes</taxon>
        <taxon>Streptosporangiales</taxon>
        <taxon>Streptosporangiaceae</taxon>
        <taxon>Planomonospora</taxon>
    </lineage>
</organism>
<dbReference type="InterPro" id="IPR051267">
    <property type="entry name" value="STEAP_metalloreductase"/>
</dbReference>
<name>A0ABP6MMQ4_9ACTN</name>
<evidence type="ECO:0000313" key="6">
    <source>
        <dbReference type="Proteomes" id="UP001500320"/>
    </source>
</evidence>
<dbReference type="EMBL" id="BAAAUT010000005">
    <property type="protein sequence ID" value="GAA3119753.1"/>
    <property type="molecule type" value="Genomic_DNA"/>
</dbReference>
<dbReference type="Pfam" id="PF03807">
    <property type="entry name" value="F420_oxidored"/>
    <property type="match status" value="1"/>
</dbReference>
<dbReference type="PANTHER" id="PTHR14239:SF10">
    <property type="entry name" value="REDUCTASE"/>
    <property type="match status" value="1"/>
</dbReference>
<keyword evidence="3" id="KW-0812">Transmembrane</keyword>
<dbReference type="Proteomes" id="UP001500320">
    <property type="component" value="Unassembled WGS sequence"/>
</dbReference>
<dbReference type="PROSITE" id="PS51257">
    <property type="entry name" value="PROKAR_LIPOPROTEIN"/>
    <property type="match status" value="1"/>
</dbReference>
<dbReference type="InterPro" id="IPR036291">
    <property type="entry name" value="NAD(P)-bd_dom_sf"/>
</dbReference>
<evidence type="ECO:0000256" key="1">
    <source>
        <dbReference type="ARBA" id="ARBA00023002"/>
    </source>
</evidence>
<dbReference type="RefSeq" id="WP_344856036.1">
    <property type="nucleotide sequence ID" value="NZ_BAAAUT010000005.1"/>
</dbReference>
<dbReference type="SUPFAM" id="SSF51735">
    <property type="entry name" value="NAD(P)-binding Rossmann-fold domains"/>
    <property type="match status" value="1"/>
</dbReference>
<evidence type="ECO:0000313" key="5">
    <source>
        <dbReference type="EMBL" id="GAA3119753.1"/>
    </source>
</evidence>
<proteinExistence type="predicted"/>
<evidence type="ECO:0000256" key="2">
    <source>
        <dbReference type="SAM" id="MobiDB-lite"/>
    </source>
</evidence>